<dbReference type="InterPro" id="IPR007110">
    <property type="entry name" value="Ig-like_dom"/>
</dbReference>
<dbReference type="InterPro" id="IPR051713">
    <property type="entry name" value="T-cell_Activation_Regulation"/>
</dbReference>
<keyword evidence="3" id="KW-0812">Transmembrane</keyword>
<evidence type="ECO:0000259" key="12">
    <source>
        <dbReference type="PROSITE" id="PS50835"/>
    </source>
</evidence>
<dbReference type="GO" id="GO:0042130">
    <property type="term" value="P:negative regulation of T cell proliferation"/>
    <property type="evidence" value="ECO:0007669"/>
    <property type="project" value="TreeGrafter"/>
</dbReference>
<dbReference type="GO" id="GO:0071222">
    <property type="term" value="P:cellular response to lipopolysaccharide"/>
    <property type="evidence" value="ECO:0007669"/>
    <property type="project" value="TreeGrafter"/>
</dbReference>
<evidence type="ECO:0000256" key="2">
    <source>
        <dbReference type="ARBA" id="ARBA00022475"/>
    </source>
</evidence>
<dbReference type="InterPro" id="IPR036179">
    <property type="entry name" value="Ig-like_dom_sf"/>
</dbReference>
<evidence type="ECO:0000256" key="5">
    <source>
        <dbReference type="ARBA" id="ARBA00022989"/>
    </source>
</evidence>
<evidence type="ECO:0000256" key="3">
    <source>
        <dbReference type="ARBA" id="ARBA00022692"/>
    </source>
</evidence>
<evidence type="ECO:0000256" key="11">
    <source>
        <dbReference type="SAM" id="SignalP"/>
    </source>
</evidence>
<dbReference type="AlphaFoldDB" id="A0A8T2PIH1"/>
<accession>A0A8T2PIH1</accession>
<keyword evidence="6" id="KW-0472">Membrane</keyword>
<dbReference type="EMBL" id="JAFBMS010000011">
    <property type="protein sequence ID" value="KAG9348637.1"/>
    <property type="molecule type" value="Genomic_DNA"/>
</dbReference>
<feature type="domain" description="Ig-like" evidence="12">
    <location>
        <begin position="43"/>
        <end position="134"/>
    </location>
</feature>
<dbReference type="GO" id="GO:0007166">
    <property type="term" value="P:cell surface receptor signaling pathway"/>
    <property type="evidence" value="ECO:0007669"/>
    <property type="project" value="TreeGrafter"/>
</dbReference>
<name>A0A8T2PIH1_9TELE</name>
<keyword evidence="5" id="KW-1133">Transmembrane helix</keyword>
<protein>
    <recommendedName>
        <fullName evidence="12">Ig-like domain-containing protein</fullName>
    </recommendedName>
</protein>
<evidence type="ECO:0000256" key="6">
    <source>
        <dbReference type="ARBA" id="ARBA00023136"/>
    </source>
</evidence>
<keyword evidence="10" id="KW-0393">Immunoglobulin domain</keyword>
<dbReference type="PROSITE" id="PS50835">
    <property type="entry name" value="IG_LIKE"/>
    <property type="match status" value="1"/>
</dbReference>
<evidence type="ECO:0000256" key="10">
    <source>
        <dbReference type="ARBA" id="ARBA00023319"/>
    </source>
</evidence>
<dbReference type="PANTHER" id="PTHR25466">
    <property type="entry name" value="T-LYMPHOCYTE ACTIVATION ANTIGEN"/>
    <property type="match status" value="1"/>
</dbReference>
<gene>
    <name evidence="13" type="ORF">JZ751_002377</name>
</gene>
<dbReference type="Gene3D" id="2.60.40.10">
    <property type="entry name" value="Immunoglobulins"/>
    <property type="match status" value="1"/>
</dbReference>
<keyword evidence="2" id="KW-1003">Cell membrane</keyword>
<feature type="signal peptide" evidence="11">
    <location>
        <begin position="1"/>
        <end position="27"/>
    </location>
</feature>
<dbReference type="Pfam" id="PF07686">
    <property type="entry name" value="V-set"/>
    <property type="match status" value="1"/>
</dbReference>
<evidence type="ECO:0000256" key="4">
    <source>
        <dbReference type="ARBA" id="ARBA00022729"/>
    </source>
</evidence>
<comment type="subcellular location">
    <subcellularLocation>
        <location evidence="1">Cell membrane</location>
        <topology evidence="1">Single-pass type I membrane protein</topology>
    </subcellularLocation>
</comment>
<feature type="chain" id="PRO_5035869284" description="Ig-like domain-containing protein" evidence="11">
    <location>
        <begin position="28"/>
        <end position="149"/>
    </location>
</feature>
<keyword evidence="14" id="KW-1185">Reference proteome</keyword>
<dbReference type="Proteomes" id="UP000824540">
    <property type="component" value="Unassembled WGS sequence"/>
</dbReference>
<evidence type="ECO:0000256" key="8">
    <source>
        <dbReference type="ARBA" id="ARBA00023170"/>
    </source>
</evidence>
<organism evidence="13 14">
    <name type="scientific">Albula glossodonta</name>
    <name type="common">roundjaw bonefish</name>
    <dbReference type="NCBI Taxonomy" id="121402"/>
    <lineage>
        <taxon>Eukaryota</taxon>
        <taxon>Metazoa</taxon>
        <taxon>Chordata</taxon>
        <taxon>Craniata</taxon>
        <taxon>Vertebrata</taxon>
        <taxon>Euteleostomi</taxon>
        <taxon>Actinopterygii</taxon>
        <taxon>Neopterygii</taxon>
        <taxon>Teleostei</taxon>
        <taxon>Albuliformes</taxon>
        <taxon>Albulidae</taxon>
        <taxon>Albula</taxon>
    </lineage>
</organism>
<proteinExistence type="predicted"/>
<keyword evidence="8" id="KW-0675">Receptor</keyword>
<keyword evidence="7" id="KW-1015">Disulfide bond</keyword>
<dbReference type="GO" id="GO:0009897">
    <property type="term" value="C:external side of plasma membrane"/>
    <property type="evidence" value="ECO:0007669"/>
    <property type="project" value="TreeGrafter"/>
</dbReference>
<evidence type="ECO:0000256" key="7">
    <source>
        <dbReference type="ARBA" id="ARBA00023157"/>
    </source>
</evidence>
<dbReference type="InterPro" id="IPR013783">
    <property type="entry name" value="Ig-like_fold"/>
</dbReference>
<evidence type="ECO:0000313" key="14">
    <source>
        <dbReference type="Proteomes" id="UP000824540"/>
    </source>
</evidence>
<evidence type="ECO:0000256" key="9">
    <source>
        <dbReference type="ARBA" id="ARBA00023180"/>
    </source>
</evidence>
<dbReference type="OrthoDB" id="8963697at2759"/>
<reference evidence="13" key="1">
    <citation type="thesis" date="2021" institute="BYU ScholarsArchive" country="Provo, UT, USA">
        <title>Applications of and Algorithms for Genome Assembly and Genomic Analyses with an Emphasis on Marine Teleosts.</title>
        <authorList>
            <person name="Pickett B.D."/>
        </authorList>
    </citation>
    <scope>NUCLEOTIDE SEQUENCE</scope>
    <source>
        <strain evidence="13">HI-2016</strain>
    </source>
</reference>
<evidence type="ECO:0000313" key="13">
    <source>
        <dbReference type="EMBL" id="KAG9348637.1"/>
    </source>
</evidence>
<dbReference type="GO" id="GO:0042102">
    <property type="term" value="P:positive regulation of T cell proliferation"/>
    <property type="evidence" value="ECO:0007669"/>
    <property type="project" value="TreeGrafter"/>
</dbReference>
<keyword evidence="9" id="KW-0325">Glycoprotein</keyword>
<dbReference type="PANTHER" id="PTHR25466:SF14">
    <property type="entry name" value="BUTYROPHILIN SUBFAMILY 2 MEMBER A2-LIKE-RELATED"/>
    <property type="match status" value="1"/>
</dbReference>
<comment type="caution">
    <text evidence="13">The sequence shown here is derived from an EMBL/GenBank/DDBJ whole genome shotgun (WGS) entry which is preliminary data.</text>
</comment>
<dbReference type="SUPFAM" id="SSF48726">
    <property type="entry name" value="Immunoglobulin"/>
    <property type="match status" value="1"/>
</dbReference>
<evidence type="ECO:0000256" key="1">
    <source>
        <dbReference type="ARBA" id="ARBA00004251"/>
    </source>
</evidence>
<dbReference type="InterPro" id="IPR013106">
    <property type="entry name" value="Ig_V-set"/>
</dbReference>
<keyword evidence="4 11" id="KW-0732">Signal</keyword>
<dbReference type="GO" id="GO:0031295">
    <property type="term" value="P:T cell costimulation"/>
    <property type="evidence" value="ECO:0007669"/>
    <property type="project" value="TreeGrafter"/>
</dbReference>
<dbReference type="GO" id="GO:0006955">
    <property type="term" value="P:immune response"/>
    <property type="evidence" value="ECO:0007669"/>
    <property type="project" value="TreeGrafter"/>
</dbReference>
<sequence length="149" mass="16474">MWLDKMEYWTFWIVLYCSLASSQGVRSHCENCVKYVTLSTQLNSEVILPCLLELATSDDHMNVVWTQSSSGALLEMTQAGHINFNDPREGRVKVFPNNGIGNFSIRIDQLQNSDLGEYCCKGANASACSVVEVSSDDSAILCSVFSCTL</sequence>